<evidence type="ECO:0000313" key="2">
    <source>
        <dbReference type="EMBL" id="CAB4132452.1"/>
    </source>
</evidence>
<dbReference type="InterPro" id="IPR020046">
    <property type="entry name" value="5-3_exonucl_a-hlix_arch_N"/>
</dbReference>
<sequence>MTTALIDADIVAYRCAAASENEPVEVALVRTDELIRRILLETNSDTYKTYLTGSDNFRYEFNPEYKANRKDTPRPKWLQQVREYLCTEWGASVENEQEADDAMGIYQMANKDSVICTIDKDLLMIPGEHYNFVTGVHREQFPIPAIRHFYYQLIMGDRTDNIFGFDGKARQSVPKKLESTIAELESYDDELDMFEFVRDLYSDDGRLLMNGICLWIRRQEGEIWKFPT</sequence>
<dbReference type="EMBL" id="LR796267">
    <property type="protein sequence ID" value="CAB4132452.1"/>
    <property type="molecule type" value="Genomic_DNA"/>
</dbReference>
<dbReference type="GO" id="GO:0003677">
    <property type="term" value="F:DNA binding"/>
    <property type="evidence" value="ECO:0007669"/>
    <property type="project" value="InterPro"/>
</dbReference>
<reference evidence="2" key="1">
    <citation type="submission" date="2020-04" db="EMBL/GenBank/DDBJ databases">
        <authorList>
            <person name="Chiriac C."/>
            <person name="Salcher M."/>
            <person name="Ghai R."/>
            <person name="Kavagutti S V."/>
        </authorList>
    </citation>
    <scope>NUCLEOTIDE SEQUENCE</scope>
</reference>
<keyword evidence="2" id="KW-0269">Exonuclease</keyword>
<dbReference type="SUPFAM" id="SSF88723">
    <property type="entry name" value="PIN domain-like"/>
    <property type="match status" value="1"/>
</dbReference>
<gene>
    <name evidence="2" type="ORF">UFOVP248_37</name>
</gene>
<dbReference type="Gene3D" id="3.40.50.1010">
    <property type="entry name" value="5'-nuclease"/>
    <property type="match status" value="1"/>
</dbReference>
<organism evidence="2">
    <name type="scientific">uncultured Caudovirales phage</name>
    <dbReference type="NCBI Taxonomy" id="2100421"/>
    <lineage>
        <taxon>Viruses</taxon>
        <taxon>Duplodnaviria</taxon>
        <taxon>Heunggongvirae</taxon>
        <taxon>Uroviricota</taxon>
        <taxon>Caudoviricetes</taxon>
        <taxon>Peduoviridae</taxon>
        <taxon>Maltschvirus</taxon>
        <taxon>Maltschvirus maltsch</taxon>
    </lineage>
</organism>
<dbReference type="GO" id="GO:0004527">
    <property type="term" value="F:exonuclease activity"/>
    <property type="evidence" value="ECO:0007669"/>
    <property type="project" value="UniProtKB-KW"/>
</dbReference>
<accession>A0A6J5LFX1</accession>
<keyword evidence="2" id="KW-0540">Nuclease</keyword>
<evidence type="ECO:0000259" key="1">
    <source>
        <dbReference type="Pfam" id="PF02739"/>
    </source>
</evidence>
<dbReference type="Pfam" id="PF02739">
    <property type="entry name" value="5_3_exonuc_N"/>
    <property type="match status" value="1"/>
</dbReference>
<dbReference type="InterPro" id="IPR029060">
    <property type="entry name" value="PIN-like_dom_sf"/>
</dbReference>
<keyword evidence="2" id="KW-0378">Hydrolase</keyword>
<proteinExistence type="predicted"/>
<protein>
    <submittedName>
        <fullName evidence="2">Exonuclease</fullName>
    </submittedName>
</protein>
<name>A0A6J5LFX1_9CAUD</name>
<feature type="domain" description="5'-3' exonuclease alpha-helical arch N-terminal" evidence="1">
    <location>
        <begin position="4"/>
        <end position="133"/>
    </location>
</feature>